<reference evidence="2" key="1">
    <citation type="journal article" date="2020" name="mSystems">
        <title>Genome- and Community-Level Interaction Insights into Carbon Utilization and Element Cycling Functions of Hydrothermarchaeota in Hydrothermal Sediment.</title>
        <authorList>
            <person name="Zhou Z."/>
            <person name="Liu Y."/>
            <person name="Xu W."/>
            <person name="Pan J."/>
            <person name="Luo Z.H."/>
            <person name="Li M."/>
        </authorList>
    </citation>
    <scope>NUCLEOTIDE SEQUENCE [LARGE SCALE GENOMIC DNA]</scope>
    <source>
        <strain evidence="2">SpSt-123</strain>
    </source>
</reference>
<dbReference type="InterPro" id="IPR036388">
    <property type="entry name" value="WH-like_DNA-bd_sf"/>
</dbReference>
<dbReference type="Pfam" id="PF01978">
    <property type="entry name" value="TrmB"/>
    <property type="match status" value="1"/>
</dbReference>
<sequence>MSRPAFPALDFLAAELGGLHRLLRVLGIGKRELEIYTVLLTTGELTAKEISEKLNMPLSKVYDSLSILLEKRWVSRTPSRPSKYYASPIRNVWEDLKHNVMETITTIEEKIIPVLEDLSRSPASIFRVAMIGKNRIPSYMEKILRESTSEKIRIAVSHEYILKLIYKYFNDKNINSRSRVYLLIEDELYKIIERTRLGTFAEVKKTGKMYGSGIIGKEILLIIGEDESLQGLWSDNIYIVELGKGYFDYIWSTS</sequence>
<proteinExistence type="predicted"/>
<dbReference type="Gene3D" id="1.10.10.10">
    <property type="entry name" value="Winged helix-like DNA-binding domain superfamily/Winged helix DNA-binding domain"/>
    <property type="match status" value="1"/>
</dbReference>
<accession>A0A7C1E398</accession>
<dbReference type="PANTHER" id="PTHR34293:SF1">
    <property type="entry name" value="HTH-TYPE TRANSCRIPTIONAL REGULATOR TRMBL2"/>
    <property type="match status" value="1"/>
</dbReference>
<dbReference type="InterPro" id="IPR036390">
    <property type="entry name" value="WH_DNA-bd_sf"/>
</dbReference>
<organism evidence="2">
    <name type="scientific">Fervidicoccus fontis</name>
    <dbReference type="NCBI Taxonomy" id="683846"/>
    <lineage>
        <taxon>Archaea</taxon>
        <taxon>Thermoproteota</taxon>
        <taxon>Thermoprotei</taxon>
        <taxon>Fervidicoccales</taxon>
        <taxon>Fervidicoccaceae</taxon>
        <taxon>Fervidicoccus</taxon>
    </lineage>
</organism>
<dbReference type="PANTHER" id="PTHR34293">
    <property type="entry name" value="HTH-TYPE TRANSCRIPTIONAL REGULATOR TRMBL2"/>
    <property type="match status" value="1"/>
</dbReference>
<feature type="domain" description="Transcription regulator TrmB N-terminal" evidence="1">
    <location>
        <begin position="23"/>
        <end position="89"/>
    </location>
</feature>
<evidence type="ECO:0000259" key="1">
    <source>
        <dbReference type="Pfam" id="PF01978"/>
    </source>
</evidence>
<dbReference type="CDD" id="cd00090">
    <property type="entry name" value="HTH_ARSR"/>
    <property type="match status" value="1"/>
</dbReference>
<dbReference type="InterPro" id="IPR011991">
    <property type="entry name" value="ArsR-like_HTH"/>
</dbReference>
<dbReference type="SUPFAM" id="SSF46785">
    <property type="entry name" value="Winged helix' DNA-binding domain"/>
    <property type="match status" value="1"/>
</dbReference>
<name>A0A7C1E398_9CREN</name>
<dbReference type="EMBL" id="DSDY01000020">
    <property type="protein sequence ID" value="HDS10095.1"/>
    <property type="molecule type" value="Genomic_DNA"/>
</dbReference>
<gene>
    <name evidence="2" type="ORF">ENO04_00500</name>
</gene>
<dbReference type="InterPro" id="IPR002831">
    <property type="entry name" value="Tscrpt_reg_TrmB_N"/>
</dbReference>
<dbReference type="AlphaFoldDB" id="A0A7C1E398"/>
<evidence type="ECO:0000313" key="2">
    <source>
        <dbReference type="EMBL" id="HDS10095.1"/>
    </source>
</evidence>
<protein>
    <submittedName>
        <fullName evidence="2">TrmB family transcriptional regulator</fullName>
    </submittedName>
</protein>
<dbReference type="InterPro" id="IPR051797">
    <property type="entry name" value="TrmB-like"/>
</dbReference>
<comment type="caution">
    <text evidence="2">The sequence shown here is derived from an EMBL/GenBank/DDBJ whole genome shotgun (WGS) entry which is preliminary data.</text>
</comment>